<name>A0A6L3T7D6_9HYPH</name>
<dbReference type="Proteomes" id="UP000474159">
    <property type="component" value="Unassembled WGS sequence"/>
</dbReference>
<proteinExistence type="predicted"/>
<dbReference type="AlphaFoldDB" id="A0A6L3T7D6"/>
<protein>
    <submittedName>
        <fullName evidence="1">Uncharacterized protein</fullName>
    </submittedName>
</protein>
<dbReference type="RefSeq" id="WP_150997113.1">
    <property type="nucleotide sequence ID" value="NZ_BPQY01000452.1"/>
</dbReference>
<comment type="caution">
    <text evidence="1">The sequence shown here is derived from an EMBL/GenBank/DDBJ whole genome shotgun (WGS) entry which is preliminary data.</text>
</comment>
<sequence>MPPRPSAEIPQSPTIEAIAAAYLEAAKGDPALAMRRIIQDALTDLCEAERRTLRRDRLISHGYVRGTFEARR</sequence>
<dbReference type="OrthoDB" id="8002961at2"/>
<keyword evidence="2" id="KW-1185">Reference proteome</keyword>
<accession>A0A6L3T7D6</accession>
<gene>
    <name evidence="1" type="ORF">F6X53_03085</name>
</gene>
<evidence type="ECO:0000313" key="2">
    <source>
        <dbReference type="Proteomes" id="UP000474159"/>
    </source>
</evidence>
<evidence type="ECO:0000313" key="1">
    <source>
        <dbReference type="EMBL" id="KAB1081308.1"/>
    </source>
</evidence>
<reference evidence="1 2" key="1">
    <citation type="submission" date="2019-09" db="EMBL/GenBank/DDBJ databases">
        <title>YIM 48816 draft genome.</title>
        <authorList>
            <person name="Jiang L."/>
        </authorList>
    </citation>
    <scope>NUCLEOTIDE SEQUENCE [LARGE SCALE GENOMIC DNA]</scope>
    <source>
        <strain evidence="1 2">YIM 48816</strain>
    </source>
</reference>
<organism evidence="1 2">
    <name type="scientific">Methylobacterium soli</name>
    <dbReference type="NCBI Taxonomy" id="553447"/>
    <lineage>
        <taxon>Bacteria</taxon>
        <taxon>Pseudomonadati</taxon>
        <taxon>Pseudomonadota</taxon>
        <taxon>Alphaproteobacteria</taxon>
        <taxon>Hyphomicrobiales</taxon>
        <taxon>Methylobacteriaceae</taxon>
        <taxon>Methylobacterium</taxon>
    </lineage>
</organism>
<dbReference type="EMBL" id="VZZK01000002">
    <property type="protein sequence ID" value="KAB1081308.1"/>
    <property type="molecule type" value="Genomic_DNA"/>
</dbReference>